<dbReference type="Proteomes" id="UP000004191">
    <property type="component" value="Unassembled WGS sequence"/>
</dbReference>
<protein>
    <submittedName>
        <fullName evidence="2">Uncharacterized protein</fullName>
    </submittedName>
</protein>
<proteinExistence type="predicted"/>
<dbReference type="HOGENOM" id="CLU_1358866_0_0_9"/>
<dbReference type="RefSeq" id="WP_005397896.1">
    <property type="nucleotide sequence ID" value="NZ_JH601088.1"/>
</dbReference>
<dbReference type="GeneID" id="96998635"/>
<keyword evidence="1" id="KW-0812">Transmembrane</keyword>
<dbReference type="PATRIC" id="fig|883114.3.peg.624"/>
<evidence type="ECO:0000313" key="3">
    <source>
        <dbReference type="Proteomes" id="UP000004191"/>
    </source>
</evidence>
<evidence type="ECO:0000256" key="1">
    <source>
        <dbReference type="SAM" id="Phobius"/>
    </source>
</evidence>
<dbReference type="AlphaFoldDB" id="H3NMS0"/>
<evidence type="ECO:0000313" key="2">
    <source>
        <dbReference type="EMBL" id="EHR34661.1"/>
    </source>
</evidence>
<feature type="transmembrane region" description="Helical" evidence="1">
    <location>
        <begin position="76"/>
        <end position="95"/>
    </location>
</feature>
<feature type="transmembrane region" description="Helical" evidence="1">
    <location>
        <begin position="159"/>
        <end position="180"/>
    </location>
</feature>
<dbReference type="STRING" id="883114.HMPREF9709_00631"/>
<comment type="caution">
    <text evidence="2">The sequence shown here is derived from an EMBL/GenBank/DDBJ whole genome shotgun (WGS) entry which is preliminary data.</text>
</comment>
<feature type="transmembrane region" description="Helical" evidence="1">
    <location>
        <begin position="134"/>
        <end position="153"/>
    </location>
</feature>
<name>H3NMS0_9FIRM</name>
<feature type="transmembrane region" description="Helical" evidence="1">
    <location>
        <begin position="45"/>
        <end position="64"/>
    </location>
</feature>
<keyword evidence="1" id="KW-0472">Membrane</keyword>
<gene>
    <name evidence="2" type="ORF">HMPREF9709_00631</name>
</gene>
<accession>H3NMS0</accession>
<keyword evidence="1" id="KW-1133">Transmembrane helix</keyword>
<sequence>MRSIIKYFLLILLIVTAIFIGKELQPIIIQNSSNSESMVRFLNSKYFPILLSLVILYLIYDLLLEINFSYGRFGNIFKALVIISINVLSVYILIINEESHMIYAGEYTHGLPMVVCLPLIFLFRDLSKYEISKLNIALTFVFSILLYTLYAYLYDGFDYIVLFYFLGIAFASIVVFYIYMLGKTIMFGKKLIKSSKDILSK</sequence>
<reference evidence="2 3" key="1">
    <citation type="submission" date="2012-01" db="EMBL/GenBank/DDBJ databases">
        <title>The Genome Sequence of Helcococcus kunzii ATCC 51366.</title>
        <authorList>
            <consortium name="The Broad Institute Genome Sequencing Platform"/>
            <person name="Earl A."/>
            <person name="Ward D."/>
            <person name="Feldgarden M."/>
            <person name="Gevers D."/>
            <person name="Huys G."/>
            <person name="Young S.K."/>
            <person name="Zeng Q."/>
            <person name="Gargeya S."/>
            <person name="Fitzgerald M."/>
            <person name="Haas B."/>
            <person name="Abouelleil A."/>
            <person name="Alvarado L."/>
            <person name="Arachchi H.M."/>
            <person name="Berlin A."/>
            <person name="Chapman S.B."/>
            <person name="Gearin G."/>
            <person name="Goldberg J."/>
            <person name="Griggs A."/>
            <person name="Gujja S."/>
            <person name="Hansen M."/>
            <person name="Heiman D."/>
            <person name="Howarth C."/>
            <person name="Larimer J."/>
            <person name="Lui A."/>
            <person name="MacDonald P.J.P."/>
            <person name="McCowen C."/>
            <person name="Montmayeur A."/>
            <person name="Murphy C."/>
            <person name="Neiman D."/>
            <person name="Pearson M."/>
            <person name="Priest M."/>
            <person name="Roberts A."/>
            <person name="Saif S."/>
            <person name="Shea T."/>
            <person name="Sisk P."/>
            <person name="Stolte C."/>
            <person name="Sykes S."/>
            <person name="Wortman J."/>
            <person name="Nusbaum C."/>
            <person name="Birren B."/>
        </authorList>
    </citation>
    <scope>NUCLEOTIDE SEQUENCE [LARGE SCALE GENOMIC DNA]</scope>
    <source>
        <strain evidence="2 3">ATCC 51366</strain>
    </source>
</reference>
<dbReference type="EMBL" id="AGEI01000019">
    <property type="protein sequence ID" value="EHR34661.1"/>
    <property type="molecule type" value="Genomic_DNA"/>
</dbReference>
<keyword evidence="3" id="KW-1185">Reference proteome</keyword>
<feature type="transmembrane region" description="Helical" evidence="1">
    <location>
        <begin position="101"/>
        <end position="122"/>
    </location>
</feature>
<organism evidence="2 3">
    <name type="scientific">Helcococcus kunzii ATCC 51366</name>
    <dbReference type="NCBI Taxonomy" id="883114"/>
    <lineage>
        <taxon>Bacteria</taxon>
        <taxon>Bacillati</taxon>
        <taxon>Bacillota</taxon>
        <taxon>Tissierellia</taxon>
        <taxon>Tissierellales</taxon>
        <taxon>Peptoniphilaceae</taxon>
        <taxon>Helcococcus</taxon>
    </lineage>
</organism>